<sequence>MKDWLRFCVAFWHSFRGDGGDPFGSPTRRWPWEDGTNSLEMAKTRIRANFEFLRKLGVEYWCFHGRDIAPEGATLQESNKNLDELVALAKKLQICAETWVKKGRTYGHYGELRSYLSIPATCMVLPQVQTLKSSHTLQQKTMEVTHELGGGNCVFWGGREGYQSLLNTDKKKELNHMGSFLKAAAAWKNKIGFEDTTGMPQRRSVSYKNIECNHSTLAGHNCVHELEVARINGFSCAIKNGGLAPGGFNFDAKLCPPLSTYSLGLVNAAKLYEDGVLTGLVTARYASFDSEIGAQIEAGTADFETLEKYAFQWVSLRLLLESRSLPK</sequence>
<evidence type="ECO:0000256" key="6">
    <source>
        <dbReference type="ARBA" id="ARBA00023277"/>
    </source>
</evidence>
<evidence type="ECO:0000256" key="8">
    <source>
        <dbReference type="RuleBase" id="RU000609"/>
    </source>
</evidence>
<organism evidence="9 10">
    <name type="scientific">Riccia fluitans</name>
    <dbReference type="NCBI Taxonomy" id="41844"/>
    <lineage>
        <taxon>Eukaryota</taxon>
        <taxon>Viridiplantae</taxon>
        <taxon>Streptophyta</taxon>
        <taxon>Embryophyta</taxon>
        <taxon>Marchantiophyta</taxon>
        <taxon>Marchantiopsida</taxon>
        <taxon>Marchantiidae</taxon>
        <taxon>Marchantiales</taxon>
        <taxon>Ricciaceae</taxon>
        <taxon>Riccia</taxon>
    </lineage>
</organism>
<evidence type="ECO:0000256" key="5">
    <source>
        <dbReference type="ARBA" id="ARBA00023235"/>
    </source>
</evidence>
<evidence type="ECO:0000256" key="4">
    <source>
        <dbReference type="ARBA" id="ARBA00022723"/>
    </source>
</evidence>
<protein>
    <recommendedName>
        <fullName evidence="2 8">Xylose isomerase</fullName>
        <ecNumber evidence="2 8">5.3.1.5</ecNumber>
    </recommendedName>
</protein>
<keyword evidence="6 8" id="KW-0119">Carbohydrate metabolism</keyword>
<comment type="catalytic activity">
    <reaction evidence="7 8">
        <text>alpha-D-xylose = alpha-D-xylulofuranose</text>
        <dbReference type="Rhea" id="RHEA:22816"/>
        <dbReference type="ChEBI" id="CHEBI:28518"/>
        <dbReference type="ChEBI" id="CHEBI:188998"/>
        <dbReference type="EC" id="5.3.1.5"/>
    </reaction>
</comment>
<dbReference type="AlphaFoldDB" id="A0ABD1XP48"/>
<keyword evidence="3 8" id="KW-0859">Xylose metabolism</keyword>
<dbReference type="Gene3D" id="3.20.20.150">
    <property type="entry name" value="Divalent-metal-dependent TIM barrel enzymes"/>
    <property type="match status" value="2"/>
</dbReference>
<evidence type="ECO:0000256" key="3">
    <source>
        <dbReference type="ARBA" id="ARBA00022629"/>
    </source>
</evidence>
<dbReference type="EMBL" id="JBHFFA010000008">
    <property type="protein sequence ID" value="KAL2610730.1"/>
    <property type="molecule type" value="Genomic_DNA"/>
</dbReference>
<evidence type="ECO:0000313" key="10">
    <source>
        <dbReference type="Proteomes" id="UP001605036"/>
    </source>
</evidence>
<dbReference type="InterPro" id="IPR036237">
    <property type="entry name" value="Xyl_isomerase-like_sf"/>
</dbReference>
<reference evidence="9 10" key="1">
    <citation type="submission" date="2024-09" db="EMBL/GenBank/DDBJ databases">
        <title>Chromosome-scale assembly of Riccia fluitans.</title>
        <authorList>
            <person name="Paukszto L."/>
            <person name="Sawicki J."/>
            <person name="Karawczyk K."/>
            <person name="Piernik-Szablinska J."/>
            <person name="Szczecinska M."/>
            <person name="Mazdziarz M."/>
        </authorList>
    </citation>
    <scope>NUCLEOTIDE SEQUENCE [LARGE SCALE GENOMIC DNA]</scope>
    <source>
        <strain evidence="9">Rf_01</strain>
        <tissue evidence="9">Aerial parts of the thallus</tissue>
    </source>
</reference>
<dbReference type="InterPro" id="IPR001998">
    <property type="entry name" value="Xylose_isomerase"/>
</dbReference>
<name>A0ABD1XP48_9MARC</name>
<keyword evidence="10" id="KW-1185">Reference proteome</keyword>
<dbReference type="SUPFAM" id="SSF51658">
    <property type="entry name" value="Xylose isomerase-like"/>
    <property type="match status" value="1"/>
</dbReference>
<evidence type="ECO:0000256" key="2">
    <source>
        <dbReference type="ARBA" id="ARBA00011958"/>
    </source>
</evidence>
<dbReference type="GO" id="GO:0042732">
    <property type="term" value="P:D-xylose metabolic process"/>
    <property type="evidence" value="ECO:0007669"/>
    <property type="project" value="UniProtKB-KW"/>
</dbReference>
<keyword evidence="5 8" id="KW-0413">Isomerase</keyword>
<dbReference type="GO" id="GO:0009045">
    <property type="term" value="F:xylose isomerase activity"/>
    <property type="evidence" value="ECO:0007669"/>
    <property type="project" value="UniProtKB-EC"/>
</dbReference>
<comment type="similarity">
    <text evidence="1 8">Belongs to the xylose isomerase family.</text>
</comment>
<dbReference type="Proteomes" id="UP001605036">
    <property type="component" value="Unassembled WGS sequence"/>
</dbReference>
<dbReference type="PANTHER" id="PTHR48408">
    <property type="match status" value="1"/>
</dbReference>
<evidence type="ECO:0000256" key="7">
    <source>
        <dbReference type="ARBA" id="ARBA00033659"/>
    </source>
</evidence>
<dbReference type="GO" id="GO:0046872">
    <property type="term" value="F:metal ion binding"/>
    <property type="evidence" value="ECO:0007669"/>
    <property type="project" value="UniProtKB-KW"/>
</dbReference>
<keyword evidence="4 8" id="KW-0479">Metal-binding</keyword>
<dbReference type="PRINTS" id="PR00688">
    <property type="entry name" value="XYLOSISMRASE"/>
</dbReference>
<accession>A0ABD1XP48</accession>
<proteinExistence type="inferred from homology"/>
<gene>
    <name evidence="9" type="ORF">R1flu_029303</name>
</gene>
<evidence type="ECO:0000313" key="9">
    <source>
        <dbReference type="EMBL" id="KAL2610730.1"/>
    </source>
</evidence>
<dbReference type="EC" id="5.3.1.5" evidence="2 8"/>
<comment type="caution">
    <text evidence="9">The sequence shown here is derived from an EMBL/GenBank/DDBJ whole genome shotgun (WGS) entry which is preliminary data.</text>
</comment>
<dbReference type="PROSITE" id="PS51415">
    <property type="entry name" value="XYLOSE_ISOMERASE"/>
    <property type="match status" value="1"/>
</dbReference>
<evidence type="ECO:0000256" key="1">
    <source>
        <dbReference type="ARBA" id="ARBA00005765"/>
    </source>
</evidence>
<dbReference type="PANTHER" id="PTHR48408:SF1">
    <property type="entry name" value="XYLOSE ISOMERASE"/>
    <property type="match status" value="1"/>
</dbReference>